<protein>
    <submittedName>
        <fullName evidence="2">Uncharacterized protein</fullName>
    </submittedName>
</protein>
<keyword evidence="1" id="KW-0732">Signal</keyword>
<evidence type="ECO:0000313" key="3">
    <source>
        <dbReference type="Proteomes" id="UP000191285"/>
    </source>
</evidence>
<keyword evidence="3" id="KW-1185">Reference proteome</keyword>
<evidence type="ECO:0000256" key="1">
    <source>
        <dbReference type="SAM" id="SignalP"/>
    </source>
</evidence>
<dbReference type="AlphaFoldDB" id="A0A1V6STA7"/>
<comment type="caution">
    <text evidence="2">The sequence shown here is derived from an EMBL/GenBank/DDBJ whole genome shotgun (WGS) entry which is preliminary data.</text>
</comment>
<accession>A0A1V6STA7</accession>
<proteinExistence type="predicted"/>
<dbReference type="Proteomes" id="UP000191285">
    <property type="component" value="Unassembled WGS sequence"/>
</dbReference>
<organism evidence="2 3">
    <name type="scientific">Penicillium steckii</name>
    <dbReference type="NCBI Taxonomy" id="303698"/>
    <lineage>
        <taxon>Eukaryota</taxon>
        <taxon>Fungi</taxon>
        <taxon>Dikarya</taxon>
        <taxon>Ascomycota</taxon>
        <taxon>Pezizomycotina</taxon>
        <taxon>Eurotiomycetes</taxon>
        <taxon>Eurotiomycetidae</taxon>
        <taxon>Eurotiales</taxon>
        <taxon>Aspergillaceae</taxon>
        <taxon>Penicillium</taxon>
    </lineage>
</organism>
<gene>
    <name evidence="2" type="ORF">PENSTE_c021G07405</name>
</gene>
<evidence type="ECO:0000313" key="2">
    <source>
        <dbReference type="EMBL" id="OQE17255.1"/>
    </source>
</evidence>
<name>A0A1V6STA7_9EURO</name>
<dbReference type="EMBL" id="MLKD01000021">
    <property type="protein sequence ID" value="OQE17255.1"/>
    <property type="molecule type" value="Genomic_DNA"/>
</dbReference>
<reference evidence="3" key="1">
    <citation type="journal article" date="2017" name="Nat. Microbiol.">
        <title>Global analysis of biosynthetic gene clusters reveals vast potential of secondary metabolite production in Penicillium species.</title>
        <authorList>
            <person name="Nielsen J.C."/>
            <person name="Grijseels S."/>
            <person name="Prigent S."/>
            <person name="Ji B."/>
            <person name="Dainat J."/>
            <person name="Nielsen K.F."/>
            <person name="Frisvad J.C."/>
            <person name="Workman M."/>
            <person name="Nielsen J."/>
        </authorList>
    </citation>
    <scope>NUCLEOTIDE SEQUENCE [LARGE SCALE GENOMIC DNA]</scope>
    <source>
        <strain evidence="3">IBT 24891</strain>
    </source>
</reference>
<sequence>MALKFLQTIILLSSIPALAFAKSNIPIERTFELYAYGHEIRGLRIFAADGRPVFGHIEPRDAMLVSNFFVSVTGSLSDAGPWEVYPTETGDTATFIGTPVAQNTQVYLALNNTEDTLKTVGFTTKVDQPGLLARVWSLYGQYVAINVSPARFYGRPRHDGLWELMWSQEDLANEYPIITVRKAPPIPY</sequence>
<dbReference type="OrthoDB" id="5230873at2759"/>
<feature type="chain" id="PRO_5013003359" evidence="1">
    <location>
        <begin position="22"/>
        <end position="188"/>
    </location>
</feature>
<feature type="signal peptide" evidence="1">
    <location>
        <begin position="1"/>
        <end position="21"/>
    </location>
</feature>